<reference evidence="2" key="1">
    <citation type="submission" date="2022-05" db="EMBL/GenBank/DDBJ databases">
        <title>The Musa troglodytarum L. genome provides insights into the mechanism of non-climacteric behaviour and enrichment of carotenoids.</title>
        <authorList>
            <person name="Wang J."/>
        </authorList>
    </citation>
    <scope>NUCLEOTIDE SEQUENCE</scope>
    <source>
        <tissue evidence="2">Leaf</tissue>
    </source>
</reference>
<proteinExistence type="predicted"/>
<evidence type="ECO:0000313" key="2">
    <source>
        <dbReference type="EMBL" id="URE00024.1"/>
    </source>
</evidence>
<dbReference type="AlphaFoldDB" id="A0A9E7FU69"/>
<dbReference type="OrthoDB" id="1717578at2759"/>
<keyword evidence="3" id="KW-1185">Reference proteome</keyword>
<dbReference type="Proteomes" id="UP001055439">
    <property type="component" value="Chromosome 5"/>
</dbReference>
<feature type="compositionally biased region" description="Polar residues" evidence="1">
    <location>
        <begin position="1"/>
        <end position="10"/>
    </location>
</feature>
<accession>A0A9E7FU69</accession>
<evidence type="ECO:0000256" key="1">
    <source>
        <dbReference type="SAM" id="MobiDB-lite"/>
    </source>
</evidence>
<name>A0A9E7FU69_9LILI</name>
<gene>
    <name evidence="2" type="ORF">MUK42_21561</name>
</gene>
<dbReference type="EMBL" id="CP097507">
    <property type="protein sequence ID" value="URE00024.1"/>
    <property type="molecule type" value="Genomic_DNA"/>
</dbReference>
<sequence>MEKYLPTSTAMEEPTVSEAEAGKGGVAARPTHISDMKPVTREAYGGGMYGTDDDGGTAAEKPPASATQSADGPPQPVSAPKHKPPPSTSDRDRDITGQSYIQ</sequence>
<organism evidence="2 3">
    <name type="scientific">Musa troglodytarum</name>
    <name type="common">fe'i banana</name>
    <dbReference type="NCBI Taxonomy" id="320322"/>
    <lineage>
        <taxon>Eukaryota</taxon>
        <taxon>Viridiplantae</taxon>
        <taxon>Streptophyta</taxon>
        <taxon>Embryophyta</taxon>
        <taxon>Tracheophyta</taxon>
        <taxon>Spermatophyta</taxon>
        <taxon>Magnoliopsida</taxon>
        <taxon>Liliopsida</taxon>
        <taxon>Zingiberales</taxon>
        <taxon>Musaceae</taxon>
        <taxon>Musa</taxon>
    </lineage>
</organism>
<protein>
    <submittedName>
        <fullName evidence="2">Uncharacterized protein</fullName>
    </submittedName>
</protein>
<feature type="region of interest" description="Disordered" evidence="1">
    <location>
        <begin position="1"/>
        <end position="102"/>
    </location>
</feature>
<evidence type="ECO:0000313" key="3">
    <source>
        <dbReference type="Proteomes" id="UP001055439"/>
    </source>
</evidence>